<feature type="region of interest" description="Disordered" evidence="4">
    <location>
        <begin position="426"/>
        <end position="451"/>
    </location>
</feature>
<proteinExistence type="predicted"/>
<dbReference type="PROSITE" id="PS50893">
    <property type="entry name" value="ABC_TRANSPORTER_2"/>
    <property type="match status" value="1"/>
</dbReference>
<keyword evidence="5" id="KW-0472">Membrane</keyword>
<dbReference type="InterPro" id="IPR027417">
    <property type="entry name" value="P-loop_NTPase"/>
</dbReference>
<dbReference type="InterPro" id="IPR003593">
    <property type="entry name" value="AAA+_ATPase"/>
</dbReference>
<dbReference type="SMART" id="SM00382">
    <property type="entry name" value="AAA"/>
    <property type="match status" value="1"/>
</dbReference>
<dbReference type="EMBL" id="NWSH01004587">
    <property type="protein sequence ID" value="PCG64890.1"/>
    <property type="molecule type" value="Genomic_DNA"/>
</dbReference>
<evidence type="ECO:0000256" key="5">
    <source>
        <dbReference type="SAM" id="Phobius"/>
    </source>
</evidence>
<feature type="domain" description="ABC transporter" evidence="6">
    <location>
        <begin position="85"/>
        <end position="311"/>
    </location>
</feature>
<evidence type="ECO:0000256" key="2">
    <source>
        <dbReference type="ARBA" id="ARBA00022840"/>
    </source>
</evidence>
<evidence type="ECO:0000256" key="4">
    <source>
        <dbReference type="SAM" id="MobiDB-lite"/>
    </source>
</evidence>
<organism evidence="7">
    <name type="scientific">Heliothis virescens</name>
    <name type="common">Tobacco budworm moth</name>
    <dbReference type="NCBI Taxonomy" id="7102"/>
    <lineage>
        <taxon>Eukaryota</taxon>
        <taxon>Metazoa</taxon>
        <taxon>Ecdysozoa</taxon>
        <taxon>Arthropoda</taxon>
        <taxon>Hexapoda</taxon>
        <taxon>Insecta</taxon>
        <taxon>Pterygota</taxon>
        <taxon>Neoptera</taxon>
        <taxon>Endopterygota</taxon>
        <taxon>Lepidoptera</taxon>
        <taxon>Glossata</taxon>
        <taxon>Ditrysia</taxon>
        <taxon>Noctuoidea</taxon>
        <taxon>Noctuidae</taxon>
        <taxon>Heliothinae</taxon>
        <taxon>Heliothis</taxon>
    </lineage>
</organism>
<feature type="coiled-coil region" evidence="3">
    <location>
        <begin position="520"/>
        <end position="547"/>
    </location>
</feature>
<dbReference type="GO" id="GO:0005524">
    <property type="term" value="F:ATP binding"/>
    <property type="evidence" value="ECO:0007669"/>
    <property type="project" value="UniProtKB-KW"/>
</dbReference>
<keyword evidence="5" id="KW-0812">Transmembrane</keyword>
<dbReference type="STRING" id="7102.A0A2A4J0C3"/>
<evidence type="ECO:0000256" key="3">
    <source>
        <dbReference type="SAM" id="Coils"/>
    </source>
</evidence>
<keyword evidence="1" id="KW-0547">Nucleotide-binding</keyword>
<name>A0A2A4J0C3_HELVI</name>
<keyword evidence="2" id="KW-0067">ATP-binding</keyword>
<reference evidence="7" key="1">
    <citation type="submission" date="2017-09" db="EMBL/GenBank/DDBJ databases">
        <title>Contemporary evolution of a Lepidopteran species, Heliothis virescens, in response to modern agricultural practices.</title>
        <authorList>
            <person name="Fritz M.L."/>
            <person name="Deyonke A.M."/>
            <person name="Papanicolaou A."/>
            <person name="Micinski S."/>
            <person name="Westbrook J."/>
            <person name="Gould F."/>
        </authorList>
    </citation>
    <scope>NUCLEOTIDE SEQUENCE [LARGE SCALE GENOMIC DNA]</scope>
    <source>
        <strain evidence="7">HvINT-</strain>
        <tissue evidence="7">Whole body</tissue>
    </source>
</reference>
<dbReference type="InterPro" id="IPR026082">
    <property type="entry name" value="ABCA"/>
</dbReference>
<dbReference type="InterPro" id="IPR057251">
    <property type="entry name" value="FP_C"/>
</dbReference>
<dbReference type="SUPFAM" id="SSF52540">
    <property type="entry name" value="P-loop containing nucleoside triphosphate hydrolases"/>
    <property type="match status" value="1"/>
</dbReference>
<dbReference type="Pfam" id="PF25298">
    <property type="entry name" value="Baculo_FP_2nd"/>
    <property type="match status" value="1"/>
</dbReference>
<feature type="transmembrane region" description="Helical" evidence="5">
    <location>
        <begin position="41"/>
        <end position="60"/>
    </location>
</feature>
<dbReference type="CDD" id="cd03263">
    <property type="entry name" value="ABC_subfamily_A"/>
    <property type="match status" value="1"/>
</dbReference>
<protein>
    <recommendedName>
        <fullName evidence="6">ABC transporter domain-containing protein</fullName>
    </recommendedName>
</protein>
<dbReference type="GO" id="GO:0140359">
    <property type="term" value="F:ABC-type transporter activity"/>
    <property type="evidence" value="ECO:0007669"/>
    <property type="project" value="InterPro"/>
</dbReference>
<keyword evidence="3" id="KW-0175">Coiled coil</keyword>
<accession>A0A2A4J0C3</accession>
<dbReference type="InterPro" id="IPR003439">
    <property type="entry name" value="ABC_transporter-like_ATP-bd"/>
</dbReference>
<comment type="caution">
    <text evidence="7">The sequence shown here is derived from an EMBL/GenBank/DDBJ whole genome shotgun (WGS) entry which is preliminary data.</text>
</comment>
<evidence type="ECO:0000313" key="7">
    <source>
        <dbReference type="EMBL" id="PCG64890.1"/>
    </source>
</evidence>
<dbReference type="Pfam" id="PF00005">
    <property type="entry name" value="ABC_tran"/>
    <property type="match status" value="1"/>
</dbReference>
<keyword evidence="5" id="KW-1133">Transmembrane helix</keyword>
<dbReference type="Gene3D" id="3.40.50.300">
    <property type="entry name" value="P-loop containing nucleotide triphosphate hydrolases"/>
    <property type="match status" value="1"/>
</dbReference>
<dbReference type="AlphaFoldDB" id="A0A2A4J0C3"/>
<dbReference type="FunFam" id="3.40.50.300:FF:001253">
    <property type="entry name" value="ATP-binding cassette protein subfamily A, member 10"/>
    <property type="match status" value="1"/>
</dbReference>
<gene>
    <name evidence="7" type="ORF">B5V51_9960</name>
</gene>
<evidence type="ECO:0000259" key="6">
    <source>
        <dbReference type="PROSITE" id="PS50893"/>
    </source>
</evidence>
<evidence type="ECO:0000256" key="1">
    <source>
        <dbReference type="ARBA" id="ARBA00022741"/>
    </source>
</evidence>
<dbReference type="GO" id="GO:0016887">
    <property type="term" value="F:ATP hydrolysis activity"/>
    <property type="evidence" value="ECO:0007669"/>
    <property type="project" value="InterPro"/>
</dbReference>
<dbReference type="GO" id="GO:0016020">
    <property type="term" value="C:membrane"/>
    <property type="evidence" value="ECO:0007669"/>
    <property type="project" value="InterPro"/>
</dbReference>
<dbReference type="GO" id="GO:0005319">
    <property type="term" value="F:lipid transporter activity"/>
    <property type="evidence" value="ECO:0007669"/>
    <property type="project" value="TreeGrafter"/>
</dbReference>
<sequence>MSSSLCYAFLYITRFEAHGSGAGWPQLWDAPADSDDMSIGLAALMMLVDAAIYLAIGWTIDRYFGIKTIKSNITYCTTTDEKAGVSIVNISKVYGPRSRRPKLALDNVSIELQKGQITTLLGHNGAGKTTLIKILTGMLRPTSGHVSVRSARARLGVCPQRDVLLTSLSAREHVQLYARLNTRLPAHQVSHEVDRMLEVLSLGPVSSEPVSRLSGGTRRRLCVALAFIGQPNLVFLDEPTAGVDPAARRDIWSMIVKLKEDRTILMTTHHLDEAELLSDQIVIMHKGQVHTTGSPIEIKRTLGNGYKLTVVYPDRAPDHDETWEETSQEEKTKQLLTVVRDVVRNANVIDVNGLEVEIGLPFFDVNGINNNFLQVCTVLEAAQTALGFKSYSMDCSSLEQVFFNICQRADAPNGIEYCKNDSTPIRNVSMSRGSKRQAIGSPSPPSSSYDKDDIRSVIKEIFKEELSEMLVKINKTIISTINQELEPLKKEMQGIRDSMYFMNEKFEDIKKEQETSKESVKKIELENTELRSTIEDINERLINLEQQSRSNNLDVQCVPENKNENVYSIITQLARVVNCEINEKDISHSTRIAKSNPSSTRPRSIIVQLASPRLRDQLLAAAIKYNQANPLDKLNCTHLGYAGPKAPVYVTEHLSPTNRALHAATRIKAKEMSYKYVWVRNGRIFVRKNDGAEYIQIKSKHSLSKIV</sequence>
<dbReference type="PANTHER" id="PTHR19229">
    <property type="entry name" value="ATP-BINDING CASSETTE TRANSPORTER SUBFAMILY A ABCA"/>
    <property type="match status" value="1"/>
</dbReference>